<dbReference type="RefSeq" id="WP_014203729.1">
    <property type="nucleotide sequence ID" value="NC_016599.1"/>
</dbReference>
<keyword evidence="2" id="KW-0808">Transferase</keyword>
<dbReference type="GO" id="GO:0016740">
    <property type="term" value="F:transferase activity"/>
    <property type="evidence" value="ECO:0007669"/>
    <property type="project" value="UniProtKB-KW"/>
</dbReference>
<dbReference type="InterPro" id="IPR036873">
    <property type="entry name" value="Rhodanese-like_dom_sf"/>
</dbReference>
<accession>G8R5R6</accession>
<dbReference type="AlphaFoldDB" id="G8R5R6"/>
<feature type="domain" description="Rhodanese" evidence="1">
    <location>
        <begin position="16"/>
        <end position="103"/>
    </location>
</feature>
<sequence length="104" mass="11165">MSLFENNPHSTLKQMLDHDAIVIDVRTPAEFMGGHVVDSVNIPLNTLRDRLDEIKAISSPIVLCCASGGRSGQATSFLKQEGVLCENGGGWMQVNALVNALVNS</sequence>
<organism evidence="2 3">
    <name type="scientific">Owenweeksia hongkongensis (strain DSM 17368 / CIP 108786 / JCM 12287 / NRRL B-23963 / UST20020801)</name>
    <dbReference type="NCBI Taxonomy" id="926562"/>
    <lineage>
        <taxon>Bacteria</taxon>
        <taxon>Pseudomonadati</taxon>
        <taxon>Bacteroidota</taxon>
        <taxon>Flavobacteriia</taxon>
        <taxon>Flavobacteriales</taxon>
        <taxon>Owenweeksiaceae</taxon>
        <taxon>Owenweeksia</taxon>
    </lineage>
</organism>
<dbReference type="SUPFAM" id="SSF52821">
    <property type="entry name" value="Rhodanese/Cell cycle control phosphatase"/>
    <property type="match status" value="1"/>
</dbReference>
<dbReference type="eggNOG" id="COG0607">
    <property type="taxonomic scope" value="Bacteria"/>
</dbReference>
<dbReference type="EMBL" id="CP003156">
    <property type="protein sequence ID" value="AEV34382.1"/>
    <property type="molecule type" value="Genomic_DNA"/>
</dbReference>
<gene>
    <name evidence="2" type="ordered locus">Oweho_3433</name>
</gene>
<keyword evidence="3" id="KW-1185">Reference proteome</keyword>
<dbReference type="Pfam" id="PF00581">
    <property type="entry name" value="Rhodanese"/>
    <property type="match status" value="1"/>
</dbReference>
<evidence type="ECO:0000313" key="2">
    <source>
        <dbReference type="EMBL" id="AEV34382.1"/>
    </source>
</evidence>
<dbReference type="InterPro" id="IPR050229">
    <property type="entry name" value="GlpE_sulfurtransferase"/>
</dbReference>
<dbReference type="CDD" id="cd00158">
    <property type="entry name" value="RHOD"/>
    <property type="match status" value="1"/>
</dbReference>
<reference evidence="2 3" key="1">
    <citation type="journal article" date="2012" name="Stand. Genomic Sci.">
        <title>Genome sequence of the orange-pigmented seawater bacterium Owenweeksia hongkongensis type strain (UST20020801(T)).</title>
        <authorList>
            <person name="Riedel T."/>
            <person name="Held B."/>
            <person name="Nolan M."/>
            <person name="Lucas S."/>
            <person name="Lapidus A."/>
            <person name="Tice H."/>
            <person name="Del Rio T.G."/>
            <person name="Cheng J.F."/>
            <person name="Han C."/>
            <person name="Tapia R."/>
            <person name="Goodwin L.A."/>
            <person name="Pitluck S."/>
            <person name="Liolios K."/>
            <person name="Mavromatis K."/>
            <person name="Pagani I."/>
            <person name="Ivanova N."/>
            <person name="Mikhailova N."/>
            <person name="Pati A."/>
            <person name="Chen A."/>
            <person name="Palaniappan K."/>
            <person name="Rohde M."/>
            <person name="Tindall B.J."/>
            <person name="Detter J.C."/>
            <person name="Goker M."/>
            <person name="Woyke T."/>
            <person name="Bristow J."/>
            <person name="Eisen J.A."/>
            <person name="Markowitz V."/>
            <person name="Hugenholtz P."/>
            <person name="Klenk H.P."/>
            <person name="Kyrpides N.C."/>
        </authorList>
    </citation>
    <scope>NUCLEOTIDE SEQUENCE</scope>
    <source>
        <strain evidence="3">DSM 17368 / JCM 12287 / NRRL B-23963</strain>
    </source>
</reference>
<dbReference type="InterPro" id="IPR001763">
    <property type="entry name" value="Rhodanese-like_dom"/>
</dbReference>
<dbReference type="PROSITE" id="PS50206">
    <property type="entry name" value="RHODANESE_3"/>
    <property type="match status" value="1"/>
</dbReference>
<name>G8R5R6_OWEHD</name>
<proteinExistence type="predicted"/>
<dbReference type="Proteomes" id="UP000005631">
    <property type="component" value="Chromosome"/>
</dbReference>
<dbReference type="KEGG" id="oho:Oweho_3433"/>
<evidence type="ECO:0000313" key="3">
    <source>
        <dbReference type="Proteomes" id="UP000005631"/>
    </source>
</evidence>
<dbReference type="OrthoDB" id="9800872at2"/>
<dbReference type="PANTHER" id="PTHR43031">
    <property type="entry name" value="FAD-DEPENDENT OXIDOREDUCTASE"/>
    <property type="match status" value="1"/>
</dbReference>
<evidence type="ECO:0000259" key="1">
    <source>
        <dbReference type="PROSITE" id="PS50206"/>
    </source>
</evidence>
<dbReference type="PANTHER" id="PTHR43031:SF1">
    <property type="entry name" value="PYRIDINE NUCLEOTIDE-DISULPHIDE OXIDOREDUCTASE"/>
    <property type="match status" value="1"/>
</dbReference>
<dbReference type="SMART" id="SM00450">
    <property type="entry name" value="RHOD"/>
    <property type="match status" value="1"/>
</dbReference>
<dbReference type="Gene3D" id="3.40.250.10">
    <property type="entry name" value="Rhodanese-like domain"/>
    <property type="match status" value="1"/>
</dbReference>
<dbReference type="HOGENOM" id="CLU_089574_15_4_10"/>
<dbReference type="STRING" id="926562.Oweho_3433"/>
<protein>
    <submittedName>
        <fullName evidence="2">Rhodanese-related sulfurtransferase</fullName>
    </submittedName>
</protein>